<dbReference type="Gramene" id="PRQ39911">
    <property type="protein sequence ID" value="PRQ39911"/>
    <property type="gene ID" value="RchiOBHm_Chr4g0430391"/>
</dbReference>
<keyword evidence="7" id="KW-0653">Protein transport</keyword>
<dbReference type="Pfam" id="PF06552">
    <property type="entry name" value="TOM20_plant"/>
    <property type="match status" value="1"/>
</dbReference>
<evidence type="ECO:0000256" key="3">
    <source>
        <dbReference type="ARBA" id="ARBA00005792"/>
    </source>
</evidence>
<dbReference type="STRING" id="74649.A0A2P6R0E1"/>
<dbReference type="PANTHER" id="PTHR32409:SF7">
    <property type="entry name" value="MITOCHONDRIAL IMPORT RECEPTOR SUBUNIT TOM20"/>
    <property type="match status" value="1"/>
</dbReference>
<keyword evidence="9" id="KW-0496">Mitochondrion</keyword>
<comment type="subcellular location">
    <subcellularLocation>
        <location evidence="2">Mitochondrion outer membrane</location>
        <topology evidence="2">Single-pass membrane protein</topology>
    </subcellularLocation>
</comment>
<comment type="caution">
    <text evidence="13">The sequence shown here is derived from an EMBL/GenBank/DDBJ whole genome shotgun (WGS) entry which is preliminary data.</text>
</comment>
<evidence type="ECO:0000256" key="1">
    <source>
        <dbReference type="ARBA" id="ARBA00003450"/>
    </source>
</evidence>
<reference evidence="13 14" key="1">
    <citation type="journal article" date="2018" name="Nat. Genet.">
        <title>The Rosa genome provides new insights in the design of modern roses.</title>
        <authorList>
            <person name="Bendahmane M."/>
        </authorList>
    </citation>
    <scope>NUCLEOTIDE SEQUENCE [LARGE SCALE GENOMIC DNA]</scope>
    <source>
        <strain evidence="14">cv. Old Blush</strain>
    </source>
</reference>
<dbReference type="EMBL" id="PDCK01000042">
    <property type="protein sequence ID" value="PRQ39911.1"/>
    <property type="molecule type" value="Genomic_DNA"/>
</dbReference>
<dbReference type="AlphaFoldDB" id="A0A2P6R0E1"/>
<accession>A0A2P6R0E1</accession>
<keyword evidence="6" id="KW-1000">Mitochondrion outer membrane</keyword>
<dbReference type="OMA" id="HKHGLVQ"/>
<keyword evidence="5 12" id="KW-0812">Transmembrane</keyword>
<comment type="similarity">
    <text evidence="3">Belongs to the Tom20 family.</text>
</comment>
<keyword evidence="4" id="KW-0813">Transport</keyword>
<evidence type="ECO:0000256" key="2">
    <source>
        <dbReference type="ARBA" id="ARBA00004572"/>
    </source>
</evidence>
<evidence type="ECO:0000256" key="9">
    <source>
        <dbReference type="ARBA" id="ARBA00023128"/>
    </source>
</evidence>
<organism evidence="13 14">
    <name type="scientific">Rosa chinensis</name>
    <name type="common">China rose</name>
    <dbReference type="NCBI Taxonomy" id="74649"/>
    <lineage>
        <taxon>Eukaryota</taxon>
        <taxon>Viridiplantae</taxon>
        <taxon>Streptophyta</taxon>
        <taxon>Embryophyta</taxon>
        <taxon>Tracheophyta</taxon>
        <taxon>Spermatophyta</taxon>
        <taxon>Magnoliopsida</taxon>
        <taxon>eudicotyledons</taxon>
        <taxon>Gunneridae</taxon>
        <taxon>Pentapetalae</taxon>
        <taxon>rosids</taxon>
        <taxon>fabids</taxon>
        <taxon>Rosales</taxon>
        <taxon>Rosaceae</taxon>
        <taxon>Rosoideae</taxon>
        <taxon>Rosoideae incertae sedis</taxon>
        <taxon>Rosa</taxon>
    </lineage>
</organism>
<evidence type="ECO:0000256" key="11">
    <source>
        <dbReference type="SAM" id="MobiDB-lite"/>
    </source>
</evidence>
<protein>
    <submittedName>
        <fullName evidence="13">Putative plant specific mitochondrial import receptor subunit TOM20</fullName>
    </submittedName>
</protein>
<comment type="function">
    <text evidence="1">Central component of the receptor complex responsible for the recognition and translocation of cytosolically synthesized mitochondrial preproteins. Together with TOM22 functions as the transit peptide receptor at the surface of the mitochondrion outer membrane and facilitates the movement of preproteins into the translocation pore.</text>
</comment>
<proteinExistence type="inferred from homology"/>
<name>A0A2P6R0E1_ROSCH</name>
<dbReference type="InterPro" id="IPR011990">
    <property type="entry name" value="TPR-like_helical_dom_sf"/>
</dbReference>
<feature type="transmembrane region" description="Helical" evidence="12">
    <location>
        <begin position="171"/>
        <end position="191"/>
    </location>
</feature>
<dbReference type="PANTHER" id="PTHR32409">
    <property type="entry name" value="MITOCHONDRIAL IMPORT RECEPTOR SUBUNIT TOM20-1-RELATED"/>
    <property type="match status" value="1"/>
</dbReference>
<dbReference type="GO" id="GO:0015031">
    <property type="term" value="P:protein transport"/>
    <property type="evidence" value="ECO:0007669"/>
    <property type="project" value="UniProtKB-KW"/>
</dbReference>
<dbReference type="Gene3D" id="1.25.40.10">
    <property type="entry name" value="Tetratricopeptide repeat domain"/>
    <property type="match status" value="1"/>
</dbReference>
<evidence type="ECO:0000256" key="12">
    <source>
        <dbReference type="SAM" id="Phobius"/>
    </source>
</evidence>
<evidence type="ECO:0000256" key="4">
    <source>
        <dbReference type="ARBA" id="ARBA00022448"/>
    </source>
</evidence>
<feature type="region of interest" description="Disordered" evidence="11">
    <location>
        <begin position="145"/>
        <end position="165"/>
    </location>
</feature>
<evidence type="ECO:0000256" key="7">
    <source>
        <dbReference type="ARBA" id="ARBA00022927"/>
    </source>
</evidence>
<dbReference type="GO" id="GO:0045040">
    <property type="term" value="P:protein insertion into mitochondrial outer membrane"/>
    <property type="evidence" value="ECO:0007669"/>
    <property type="project" value="InterPro"/>
</dbReference>
<keyword evidence="14" id="KW-1185">Reference proteome</keyword>
<keyword evidence="8 12" id="KW-1133">Transmembrane helix</keyword>
<evidence type="ECO:0000256" key="8">
    <source>
        <dbReference type="ARBA" id="ARBA00022989"/>
    </source>
</evidence>
<evidence type="ECO:0000313" key="13">
    <source>
        <dbReference type="EMBL" id="PRQ39911.1"/>
    </source>
</evidence>
<sequence length="202" mass="22384">MQFSQDDFDRLLLSEHSRKTCEAHYAKNPQDADNLVKWAGALLELSQFQSIADSRIMLDDCISKLEEALAINPTKHEALWCLGNAHTSHGFMNPDLDEARPYFEKASEYFQRAAEQEPANELYQKSIEVTAKAPELHMEIHKQGMAQQALGGGPATSSSGKSSKAKRSSDLKYDICGWIILAVGIFAWVGAKSNVPPPPPPR</sequence>
<dbReference type="OrthoDB" id="1056333at2759"/>
<keyword evidence="10 12" id="KW-0472">Membrane</keyword>
<keyword evidence="13" id="KW-0675">Receptor</keyword>
<dbReference type="SUPFAM" id="SSF48452">
    <property type="entry name" value="TPR-like"/>
    <property type="match status" value="1"/>
</dbReference>
<dbReference type="GO" id="GO:0005742">
    <property type="term" value="C:mitochondrial outer membrane translocase complex"/>
    <property type="evidence" value="ECO:0007669"/>
    <property type="project" value="InterPro"/>
</dbReference>
<evidence type="ECO:0000256" key="6">
    <source>
        <dbReference type="ARBA" id="ARBA00022787"/>
    </source>
</evidence>
<evidence type="ECO:0000256" key="5">
    <source>
        <dbReference type="ARBA" id="ARBA00022692"/>
    </source>
</evidence>
<dbReference type="Proteomes" id="UP000238479">
    <property type="component" value="Chromosome 4"/>
</dbReference>
<evidence type="ECO:0000313" key="14">
    <source>
        <dbReference type="Proteomes" id="UP000238479"/>
    </source>
</evidence>
<dbReference type="InterPro" id="IPR010547">
    <property type="entry name" value="TOM20_imprt_rcpt"/>
</dbReference>
<gene>
    <name evidence="13" type="ORF">RchiOBHm_Chr4g0430391</name>
</gene>
<evidence type="ECO:0000256" key="10">
    <source>
        <dbReference type="ARBA" id="ARBA00023136"/>
    </source>
</evidence>